<evidence type="ECO:0000256" key="4">
    <source>
        <dbReference type="ARBA" id="ARBA00022723"/>
    </source>
</evidence>
<dbReference type="PROSITE" id="PS50878">
    <property type="entry name" value="RT_POL"/>
    <property type="match status" value="1"/>
</dbReference>
<dbReference type="Pfam" id="PF00078">
    <property type="entry name" value="RVT_1"/>
    <property type="match status" value="1"/>
</dbReference>
<protein>
    <recommendedName>
        <fullName evidence="1">RNA-directed DNA polymerase</fullName>
        <ecNumber evidence="1">2.7.7.49</ecNumber>
    </recommendedName>
</protein>
<dbReference type="CDD" id="cd03487">
    <property type="entry name" value="RT_Bac_retron_II"/>
    <property type="match status" value="1"/>
</dbReference>
<keyword evidence="6" id="KW-0695">RNA-directed DNA polymerase</keyword>
<organism evidence="9 10">
    <name type="scientific">Marisediminicola antarctica</name>
    <dbReference type="NCBI Taxonomy" id="674079"/>
    <lineage>
        <taxon>Bacteria</taxon>
        <taxon>Bacillati</taxon>
        <taxon>Actinomycetota</taxon>
        <taxon>Actinomycetes</taxon>
        <taxon>Micrococcales</taxon>
        <taxon>Microbacteriaceae</taxon>
        <taxon>Marisediminicola</taxon>
    </lineage>
</organism>
<dbReference type="EC" id="2.7.7.49" evidence="1"/>
<comment type="catalytic activity">
    <reaction evidence="7">
        <text>DNA(n) + a 2'-deoxyribonucleoside 5'-triphosphate = DNA(n+1) + diphosphate</text>
        <dbReference type="Rhea" id="RHEA:22508"/>
        <dbReference type="Rhea" id="RHEA-COMP:17339"/>
        <dbReference type="Rhea" id="RHEA-COMP:17340"/>
        <dbReference type="ChEBI" id="CHEBI:33019"/>
        <dbReference type="ChEBI" id="CHEBI:61560"/>
        <dbReference type="ChEBI" id="CHEBI:173112"/>
        <dbReference type="EC" id="2.7.7.49"/>
    </reaction>
</comment>
<accession>A0A7L5APF0</accession>
<gene>
    <name evidence="9" type="ORF">BHD05_06560</name>
</gene>
<evidence type="ECO:0000313" key="10">
    <source>
        <dbReference type="Proteomes" id="UP000464507"/>
    </source>
</evidence>
<keyword evidence="4" id="KW-0479">Metal-binding</keyword>
<keyword evidence="10" id="KW-1185">Reference proteome</keyword>
<dbReference type="AlphaFoldDB" id="A0A7L5APF0"/>
<evidence type="ECO:0000313" key="9">
    <source>
        <dbReference type="EMBL" id="QHO71031.1"/>
    </source>
</evidence>
<dbReference type="InterPro" id="IPR000477">
    <property type="entry name" value="RT_dom"/>
</dbReference>
<keyword evidence="5" id="KW-0460">Magnesium</keyword>
<evidence type="ECO:0000256" key="5">
    <source>
        <dbReference type="ARBA" id="ARBA00022842"/>
    </source>
</evidence>
<feature type="domain" description="Reverse transcriptase" evidence="8">
    <location>
        <begin position="145"/>
        <end position="386"/>
    </location>
</feature>
<evidence type="ECO:0000259" key="8">
    <source>
        <dbReference type="PROSITE" id="PS50878"/>
    </source>
</evidence>
<evidence type="ECO:0000256" key="2">
    <source>
        <dbReference type="ARBA" id="ARBA00022679"/>
    </source>
</evidence>
<dbReference type="PANTHER" id="PTHR34047:SF7">
    <property type="entry name" value="RNA-DIRECTED DNA POLYMERASE"/>
    <property type="match status" value="1"/>
</dbReference>
<proteinExistence type="predicted"/>
<dbReference type="InterPro" id="IPR000123">
    <property type="entry name" value="Reverse_transcriptase_msDNA"/>
</dbReference>
<dbReference type="Proteomes" id="UP000464507">
    <property type="component" value="Chromosome"/>
</dbReference>
<name>A0A7L5APF0_9MICO</name>
<dbReference type="GO" id="GO:0046872">
    <property type="term" value="F:metal ion binding"/>
    <property type="evidence" value="ECO:0007669"/>
    <property type="project" value="UniProtKB-KW"/>
</dbReference>
<keyword evidence="3" id="KW-0548">Nucleotidyltransferase</keyword>
<dbReference type="PRINTS" id="PR00866">
    <property type="entry name" value="RNADNAPOLMS"/>
</dbReference>
<evidence type="ECO:0000256" key="6">
    <source>
        <dbReference type="ARBA" id="ARBA00022918"/>
    </source>
</evidence>
<dbReference type="GO" id="GO:0003964">
    <property type="term" value="F:RNA-directed DNA polymerase activity"/>
    <property type="evidence" value="ECO:0007669"/>
    <property type="project" value="UniProtKB-KW"/>
</dbReference>
<evidence type="ECO:0000256" key="1">
    <source>
        <dbReference type="ARBA" id="ARBA00012493"/>
    </source>
</evidence>
<dbReference type="GO" id="GO:0003723">
    <property type="term" value="F:RNA binding"/>
    <property type="evidence" value="ECO:0007669"/>
    <property type="project" value="InterPro"/>
</dbReference>
<dbReference type="EMBL" id="CP017146">
    <property type="protein sequence ID" value="QHO71031.1"/>
    <property type="molecule type" value="Genomic_DNA"/>
</dbReference>
<dbReference type="InterPro" id="IPR051083">
    <property type="entry name" value="GrpII_Intron_Splice-Mob/Def"/>
</dbReference>
<sequence>MSAAALVLARHPHPSVPALATALGHAFLAADQWTARELIASAARTLGARHRWVGPLVAEVLAAYHRPPIDAPRELASMIEAAEAFRAAVARAEQRRAPIRIAHYAVEPGTARPMPAGVPRINGHGALAELLGLSPGELDWFADTALWNRRGTSERLQHYRYEWRQREGRVPRLLEVPQRRLKGVQRSVLASILGPIPAHDAAHGFVPGRSAVSGAALHTGNDVLIALDLSTFFARVPARRIFGTLRQAGLPEAVAHTVSGLCTHAVPPRVIAAMPRGGTAEDRFALRRALATPHLPQGAPTSPALANLAIHRLDARLSGWADAAGATYTRYADDLAFSGGPPLARRADAFVRGVTRIVEAEGHSLNRLKTRVRASSVRQVVTGIVVNDRTNLPRAEFDRLKAVLHNCVMHGPHSQNRAGHSDFRAHLLGRISWVEALNPGRGPRLREELERIRW</sequence>
<keyword evidence="2" id="KW-0808">Transferase</keyword>
<dbReference type="KEGG" id="mant:BHD05_06560"/>
<reference evidence="9 10" key="1">
    <citation type="submission" date="2016-09" db="EMBL/GenBank/DDBJ databases">
        <title>Complete genome sequence of microbes from the polar regions.</title>
        <authorList>
            <person name="Liao L."/>
            <person name="Chen B."/>
        </authorList>
    </citation>
    <scope>NUCLEOTIDE SEQUENCE [LARGE SCALE GENOMIC DNA]</scope>
    <source>
        <strain evidence="9 10">ZS314</strain>
    </source>
</reference>
<evidence type="ECO:0000256" key="3">
    <source>
        <dbReference type="ARBA" id="ARBA00022695"/>
    </source>
</evidence>
<evidence type="ECO:0000256" key="7">
    <source>
        <dbReference type="ARBA" id="ARBA00048173"/>
    </source>
</evidence>
<dbReference type="PANTHER" id="PTHR34047">
    <property type="entry name" value="NUCLEAR INTRON MATURASE 1, MITOCHONDRIAL-RELATED"/>
    <property type="match status" value="1"/>
</dbReference>